<dbReference type="AlphaFoldDB" id="A0A544TDK6"/>
<name>A0A544TDK6_9BACI</name>
<evidence type="ECO:0000313" key="3">
    <source>
        <dbReference type="EMBL" id="TQR15530.1"/>
    </source>
</evidence>
<dbReference type="InterPro" id="IPR011051">
    <property type="entry name" value="RmlC_Cupin_sf"/>
</dbReference>
<dbReference type="OrthoDB" id="9811153at2"/>
<dbReference type="InterPro" id="IPR013096">
    <property type="entry name" value="Cupin_2"/>
</dbReference>
<dbReference type="Proteomes" id="UP000318937">
    <property type="component" value="Unassembled WGS sequence"/>
</dbReference>
<evidence type="ECO:0000313" key="4">
    <source>
        <dbReference type="Proteomes" id="UP000318937"/>
    </source>
</evidence>
<dbReference type="RefSeq" id="WP_142606679.1">
    <property type="nucleotide sequence ID" value="NZ_VDGG01000014.1"/>
</dbReference>
<proteinExistence type="predicted"/>
<evidence type="ECO:0000259" key="2">
    <source>
        <dbReference type="SMART" id="SM00835"/>
    </source>
</evidence>
<dbReference type="GO" id="GO:0046872">
    <property type="term" value="F:metal ion binding"/>
    <property type="evidence" value="ECO:0007669"/>
    <property type="project" value="UniProtKB-KW"/>
</dbReference>
<evidence type="ECO:0000256" key="1">
    <source>
        <dbReference type="ARBA" id="ARBA00022723"/>
    </source>
</evidence>
<dbReference type="InterPro" id="IPR051610">
    <property type="entry name" value="GPI/OXD"/>
</dbReference>
<organism evidence="3 4">
    <name type="scientific">Psychrobacillus soli</name>
    <dbReference type="NCBI Taxonomy" id="1543965"/>
    <lineage>
        <taxon>Bacteria</taxon>
        <taxon>Bacillati</taxon>
        <taxon>Bacillota</taxon>
        <taxon>Bacilli</taxon>
        <taxon>Bacillales</taxon>
        <taxon>Bacillaceae</taxon>
        <taxon>Psychrobacillus</taxon>
    </lineage>
</organism>
<dbReference type="PANTHER" id="PTHR35848:SF6">
    <property type="entry name" value="CUPIN TYPE-2 DOMAIN-CONTAINING PROTEIN"/>
    <property type="match status" value="1"/>
</dbReference>
<sequence>MKIMQLEDAERTYFPTGRNTRVLIGAHSPVQAENFVMGYVELDPGGSVPMHEHIQEEVYYIVEGAGAIEVGDETREVRTGDAIYIPTNKPHCLTNTSEKSMTMMFVYSPGGTVKHWAEEQQNLR</sequence>
<dbReference type="Pfam" id="PF07883">
    <property type="entry name" value="Cupin_2"/>
    <property type="match status" value="1"/>
</dbReference>
<gene>
    <name evidence="3" type="ORF">FG383_07955</name>
</gene>
<dbReference type="EMBL" id="VDGG01000014">
    <property type="protein sequence ID" value="TQR15530.1"/>
    <property type="molecule type" value="Genomic_DNA"/>
</dbReference>
<dbReference type="SMART" id="SM00835">
    <property type="entry name" value="Cupin_1"/>
    <property type="match status" value="1"/>
</dbReference>
<protein>
    <submittedName>
        <fullName evidence="3">Cupin domain-containing protein</fullName>
    </submittedName>
</protein>
<accession>A0A544TDK6</accession>
<keyword evidence="4" id="KW-1185">Reference proteome</keyword>
<dbReference type="Gene3D" id="2.60.120.10">
    <property type="entry name" value="Jelly Rolls"/>
    <property type="match status" value="1"/>
</dbReference>
<comment type="caution">
    <text evidence="3">The sequence shown here is derived from an EMBL/GenBank/DDBJ whole genome shotgun (WGS) entry which is preliminary data.</text>
</comment>
<feature type="domain" description="Cupin type-1" evidence="2">
    <location>
        <begin position="4"/>
        <end position="124"/>
    </location>
</feature>
<dbReference type="SUPFAM" id="SSF51182">
    <property type="entry name" value="RmlC-like cupins"/>
    <property type="match status" value="1"/>
</dbReference>
<dbReference type="InterPro" id="IPR014710">
    <property type="entry name" value="RmlC-like_jellyroll"/>
</dbReference>
<dbReference type="InterPro" id="IPR006045">
    <property type="entry name" value="Cupin_1"/>
</dbReference>
<dbReference type="PANTHER" id="PTHR35848">
    <property type="entry name" value="OXALATE-BINDING PROTEIN"/>
    <property type="match status" value="1"/>
</dbReference>
<keyword evidence="1" id="KW-0479">Metal-binding</keyword>
<reference evidence="3 4" key="1">
    <citation type="submission" date="2019-05" db="EMBL/GenBank/DDBJ databases">
        <title>Psychrobacillus vulpis sp. nov., a new species isolated from feces of a red fox that inhabits in The Tablas de Daimiel Natural Park, Albacete, Spain.</title>
        <authorList>
            <person name="Rodriguez M."/>
            <person name="Reina J.C."/>
            <person name="Bejar V."/>
            <person name="Llamas I."/>
        </authorList>
    </citation>
    <scope>NUCLEOTIDE SEQUENCE [LARGE SCALE GENOMIC DNA]</scope>
    <source>
        <strain evidence="3 4">NHI-2</strain>
    </source>
</reference>